<evidence type="ECO:0000313" key="4">
    <source>
        <dbReference type="Proteomes" id="UP000694892"/>
    </source>
</evidence>
<evidence type="ECO:0000256" key="1">
    <source>
        <dbReference type="SAM" id="Coils"/>
    </source>
</evidence>
<keyword evidence="1" id="KW-0175">Coiled coil</keyword>
<reference evidence="4" key="1">
    <citation type="journal article" date="2016" name="Nature">
        <title>Genome evolution in the allotetraploid frog Xenopus laevis.</title>
        <authorList>
            <person name="Session A.M."/>
            <person name="Uno Y."/>
            <person name="Kwon T."/>
            <person name="Chapman J.A."/>
            <person name="Toyoda A."/>
            <person name="Takahashi S."/>
            <person name="Fukui A."/>
            <person name="Hikosaka A."/>
            <person name="Suzuki A."/>
            <person name="Kondo M."/>
            <person name="van Heeringen S.J."/>
            <person name="Quigley I."/>
            <person name="Heinz S."/>
            <person name="Ogino H."/>
            <person name="Ochi H."/>
            <person name="Hellsten U."/>
            <person name="Lyons J.B."/>
            <person name="Simakov O."/>
            <person name="Putnam N."/>
            <person name="Stites J."/>
            <person name="Kuroki Y."/>
            <person name="Tanaka T."/>
            <person name="Michiue T."/>
            <person name="Watanabe M."/>
            <person name="Bogdanovic O."/>
            <person name="Lister R."/>
            <person name="Georgiou G."/>
            <person name="Paranjpe S.S."/>
            <person name="van Kruijsbergen I."/>
            <person name="Shu S."/>
            <person name="Carlson J."/>
            <person name="Kinoshita T."/>
            <person name="Ohta Y."/>
            <person name="Mawaribuchi S."/>
            <person name="Jenkins J."/>
            <person name="Grimwood J."/>
            <person name="Schmutz J."/>
            <person name="Mitros T."/>
            <person name="Mozaffari S.V."/>
            <person name="Suzuki Y."/>
            <person name="Haramoto Y."/>
            <person name="Yamamoto T.S."/>
            <person name="Takagi C."/>
            <person name="Heald R."/>
            <person name="Miller K."/>
            <person name="Haudenschild C."/>
            <person name="Kitzman J."/>
            <person name="Nakayama T."/>
            <person name="Izutsu Y."/>
            <person name="Robert J."/>
            <person name="Fortriede J."/>
            <person name="Burns K."/>
            <person name="Lotay V."/>
            <person name="Karimi K."/>
            <person name="Yasuoka Y."/>
            <person name="Dichmann D.S."/>
            <person name="Flajnik M.F."/>
            <person name="Houston D.W."/>
            <person name="Shendure J."/>
            <person name="DuPasquier L."/>
            <person name="Vize P.D."/>
            <person name="Zorn A.M."/>
            <person name="Ito M."/>
            <person name="Marcotte E.M."/>
            <person name="Wallingford J.B."/>
            <person name="Ito Y."/>
            <person name="Asashima M."/>
            <person name="Ueno N."/>
            <person name="Matsuda Y."/>
            <person name="Veenstra G.J."/>
            <person name="Fujiyama A."/>
            <person name="Harland R.M."/>
            <person name="Taira M."/>
            <person name="Rokhsar D.S."/>
        </authorList>
    </citation>
    <scope>NUCLEOTIDE SEQUENCE [LARGE SCALE GENOMIC DNA]</scope>
    <source>
        <strain evidence="4">J</strain>
    </source>
</reference>
<evidence type="ECO:0000313" key="3">
    <source>
        <dbReference type="EMBL" id="OCT65715.1"/>
    </source>
</evidence>
<evidence type="ECO:0000256" key="2">
    <source>
        <dbReference type="SAM" id="MobiDB-lite"/>
    </source>
</evidence>
<name>A0A974C4A0_XENLA</name>
<dbReference type="AlphaFoldDB" id="A0A974C4A0"/>
<feature type="compositionally biased region" description="Polar residues" evidence="2">
    <location>
        <begin position="1"/>
        <end position="11"/>
    </location>
</feature>
<feature type="region of interest" description="Disordered" evidence="2">
    <location>
        <begin position="1"/>
        <end position="46"/>
    </location>
</feature>
<protein>
    <submittedName>
        <fullName evidence="3">Uncharacterized protein</fullName>
    </submittedName>
</protein>
<accession>A0A974C4A0</accession>
<proteinExistence type="predicted"/>
<feature type="coiled-coil region" evidence="1">
    <location>
        <begin position="48"/>
        <end position="125"/>
    </location>
</feature>
<dbReference type="Gene3D" id="1.20.120.910">
    <property type="entry name" value="DksA, coiled-coil domain"/>
    <property type="match status" value="1"/>
</dbReference>
<organism evidence="3 4">
    <name type="scientific">Xenopus laevis</name>
    <name type="common">African clawed frog</name>
    <dbReference type="NCBI Taxonomy" id="8355"/>
    <lineage>
        <taxon>Eukaryota</taxon>
        <taxon>Metazoa</taxon>
        <taxon>Chordata</taxon>
        <taxon>Craniata</taxon>
        <taxon>Vertebrata</taxon>
        <taxon>Euteleostomi</taxon>
        <taxon>Amphibia</taxon>
        <taxon>Batrachia</taxon>
        <taxon>Anura</taxon>
        <taxon>Pipoidea</taxon>
        <taxon>Pipidae</taxon>
        <taxon>Xenopodinae</taxon>
        <taxon>Xenopus</taxon>
        <taxon>Xenopus</taxon>
    </lineage>
</organism>
<dbReference type="EMBL" id="CM004481">
    <property type="protein sequence ID" value="OCT65715.1"/>
    <property type="molecule type" value="Genomic_DNA"/>
</dbReference>
<dbReference type="Proteomes" id="UP000694892">
    <property type="component" value="Chromosome 8S"/>
</dbReference>
<sequence>MSSRRQQQTANPPDGVSDFFKSKSTKPAKTPSTPMEPESDSPCTKKDINELKALLLGFKEEIQNEIRNSLTDVKSDIATLDNRVQVLEQAQDSVQESTSNMETLLQDLQTQLRDLQDLHEDLENRTR</sequence>
<gene>
    <name evidence="3" type="ORF">XELAEV_18041953mg</name>
</gene>
<dbReference type="SUPFAM" id="SSF57997">
    <property type="entry name" value="Tropomyosin"/>
    <property type="match status" value="1"/>
</dbReference>